<reference evidence="12" key="1">
    <citation type="submission" date="2022-01" db="EMBL/GenBank/DDBJ databases">
        <authorList>
            <person name="Braso-Vives M."/>
        </authorList>
    </citation>
    <scope>NUCLEOTIDE SEQUENCE</scope>
</reference>
<feature type="region of interest" description="Disordered" evidence="8">
    <location>
        <begin position="1171"/>
        <end position="1190"/>
    </location>
</feature>
<dbReference type="GO" id="GO:0005524">
    <property type="term" value="F:ATP binding"/>
    <property type="evidence" value="ECO:0007669"/>
    <property type="project" value="UniProtKB-UniRule"/>
</dbReference>
<dbReference type="FunFam" id="2.60.40.10:FF:000147">
    <property type="entry name" value="Myosin light chain kinase"/>
    <property type="match status" value="2"/>
</dbReference>
<feature type="domain" description="Fibronectin type-III" evidence="11">
    <location>
        <begin position="23"/>
        <end position="116"/>
    </location>
</feature>
<evidence type="ECO:0000256" key="4">
    <source>
        <dbReference type="ARBA" id="ARBA00022737"/>
    </source>
</evidence>
<feature type="region of interest" description="Disordered" evidence="8">
    <location>
        <begin position="2447"/>
        <end position="2492"/>
    </location>
</feature>
<feature type="region of interest" description="Disordered" evidence="8">
    <location>
        <begin position="1195"/>
        <end position="1302"/>
    </location>
</feature>
<feature type="compositionally biased region" description="Basic and acidic residues" evidence="8">
    <location>
        <begin position="816"/>
        <end position="838"/>
    </location>
</feature>
<feature type="domain" description="Ig-like" evidence="10">
    <location>
        <begin position="2110"/>
        <end position="2198"/>
    </location>
</feature>
<feature type="compositionally biased region" description="Polar residues" evidence="8">
    <location>
        <begin position="1057"/>
        <end position="1066"/>
    </location>
</feature>
<dbReference type="OrthoDB" id="5987198at2759"/>
<dbReference type="InterPro" id="IPR036179">
    <property type="entry name" value="Ig-like_dom_sf"/>
</dbReference>
<organism evidence="12 13">
    <name type="scientific">Branchiostoma lanceolatum</name>
    <name type="common">Common lancelet</name>
    <name type="synonym">Amphioxus lanceolatum</name>
    <dbReference type="NCBI Taxonomy" id="7740"/>
    <lineage>
        <taxon>Eukaryota</taxon>
        <taxon>Metazoa</taxon>
        <taxon>Chordata</taxon>
        <taxon>Cephalochordata</taxon>
        <taxon>Leptocardii</taxon>
        <taxon>Amphioxiformes</taxon>
        <taxon>Branchiostomatidae</taxon>
        <taxon>Branchiostoma</taxon>
    </lineage>
</organism>
<feature type="domain" description="Ig-like" evidence="10">
    <location>
        <begin position="2007"/>
        <end position="2097"/>
    </location>
</feature>
<evidence type="ECO:0000256" key="5">
    <source>
        <dbReference type="ARBA" id="ARBA00023157"/>
    </source>
</evidence>
<evidence type="ECO:0000259" key="10">
    <source>
        <dbReference type="PROSITE" id="PS50835"/>
    </source>
</evidence>
<dbReference type="InterPro" id="IPR003599">
    <property type="entry name" value="Ig_sub"/>
</dbReference>
<dbReference type="EMBL" id="OV696702">
    <property type="protein sequence ID" value="CAH1249871.1"/>
    <property type="molecule type" value="Genomic_DNA"/>
</dbReference>
<sequence>MTCFLRCCIHPGGRDSYDVPDPPTGKPRVSSITFDSLTLSWQEVPRKPAAGITAYIVEIWKASERRWRSESIVFGTNYTVKKLQPMSGYMFRVRAKNAYGVSEPGEVTDPAVTKEKKTDSDLPFNPRQVKVRRDIVERFYDVNEVVGRGRFATVQRCLEKLSGRLLAARTVRLDTAEQREKLLREVEMMQQLHHGKLLQLYDAFELDSKITLVQEFLEGGPLMERLLEPDFTQTEREAAIFIHQVCEGLQYLHGQQVAHLDLRPESVMCADRTGCNIKLRNFGSARRLHPRENIRVKFEAPEFCAPEVVNFGVIWFAADMWSLGVMTYLLLCGVSPFAGKSDLATLRNIIRGNIDMTREGVSSSSQEARDFLKGLLAQSKEARYTIEQCLQHSWLQRDRRVPGNYVVPKQNIKDFMARRKWQKMRAMKQLEAQGSSLQGFSGARPLGQITRTASVSSIDSGLDKGPEAKLKKSASIQDVTTERASYPNGPAAGKHRTTLEIPRPPLVKSRTIEGTAPTEPATPPQRAVVQTREAAKIEVPKIVSTPTSKRAELLPSHAGRPGQLSKSRSFDVSSSSLPQIQVSNTLSGSQQVPQGQISGGLLKQASADDAFMPSSQDVVTRTMTLPRRERPHSMVIEPAYPPPPQKQRPLSDSGSWLPSTIVPPVSPRGGNVSPAKVTVMSGPLRPIQKSASFEVMGVGRGQTPSPTPAKITVIASPGPKTSPMGQFFSRSRDESPGSTQPAPPKIDQKVPRDVQKPQTDRQLKTPSPKRPRTPSPARVVVTSSPTPTGSPTSAEREGRPPSAKVQKSAEPTPESKQQRVDKQQDQKADAKQQKEPTRLMKQKAVSSRLQKPTFEDPTVAEPAQPKPDKPKAPPPPPVSTETPRSKPPPPTIIQTPPSPGSPSMASPFTFKKAAVFKDKPSSDRAKPSRITKATEADVYKDMPPLEQTKPPVTMETKPEKTPATMETKPARPPVTMETKPSKPPVTMETKPTKPPVTTETKTAKPPVTMETKTVPKDTKKKVVPSVPKLVPAAPVSKPTLGQTKPSVQPKTPKVPQTAKTEVSKLNFSKVPKIPDERKGEEKKISRTDVPKMKVSFSVEEKGPTEKPLPGRLGVPKLVKAKSLDDRSTVEARMSRPQLLKKSSSFDAQDDQSPLEILLQMRKGLKPVRKQVTRAPLVHSKSVPDELSQITQKIRGVTTKSSAEKLTPAKPAPAPTLRKSASLDLPRITVIEKPSLQSITEKPETPPSTPPKPKVHVVADRVKVSPSKEAESKAPEKFKPLFVRKAEPPTQLRIPPHVKKQEEKLELREAPSVLQRANLAIFQQAKPIKFKKTPSMEEAERVEPTKERRRVPFVELRKVPSVEKRQEELEKKTKVEKKVSAGAEKVAEKKLPTEVGKEPEATVPKLEKAVEKKVDVKKVPEVARRKEGVEEVKKAPKTEVSAPEEVKKAPETPKTEISAPEDARRSPEALWREAGSTRPISAVPAEVRRSTDLVSVVITASAQPQEVQPAAPQATETVVESPQAKPAPITPAAPVAMATEKPVAKKAKEPVPTPVSPKKEVPTPYQLLLEEVQEAEKVSPKTSPVAKTSPIAKMIPERPPTPPPSPKKSPVAKTAPGALQPPVVQPSPPSTQVVAPAQKEPEPESALRKEPPEPAPKPKPPAFSRVAVMEVAKRTGEVTIMAEEVKKPVAKIEPVPQEGEVRGRLIQENVATIPEGKRPLARMTSLKRRGSTGSDMSGVSSPADSESEEYYSGTFSESDTESSSYFTAGEDEENTAPVFLKRMLRQTVQEGSTTRFEVVVIGQPKPAVMWLRNNFPIKESEDFQFLQEGNIYCLVLREAYPEDAGLYTCRAINSVDVVSCSAELRVEEGLYTCRAINSVDVVSCSAELRVKEELTDEEGEPMVHPEFQQKIKPLEVAEDDPARMDCKVTGVPEPEVTWYKDGVEITQDPEYQFLFEDEESMCLIVPVASKKHEGLYSCLAGNKLGQVACYARLTVKEKSRRPAHPGPPSFLTTLADVFAVEGSQACFTCTVVGNPDPDIEWLLDSRLLKPTQDFSMSFENDMAKLILKTAYPEDQGLYTCKASNGYGETSCSARLHVSEEYTLDTTHAMPPKFIHTFHDTDAMEGREVRFDCRIIGIPQPKVAWYLHNREVQDSLEYRIFQANDQHSLVIPEVFPDDEGEVVCKAVNTLGEISCSAELFVDEEEPTITRQSCSAELFVDEEEPTITRQSREGGSTTVAAAVGIIPNFVQRLQNSAVSEGETATFQCRITGDPRPKVMWFHKKREVTAARRVKMSYTEEGVATLVISNASKGDIGVYACVANSPAGKATCVAKLHVETEGVTEEDRDQTPPRSPKPQIKKSRSREIAPKPPYGSPRISSRTATSLILSWNPPPPQQDTESSLSYIIEFRESEDTRWQVKAKNVRETSYLVDRLQEDCIYFFRVSTENDFGVSEPSEESTASNIREGSDSEDEDVLGRPGLVRQGSVKRRGPPGAPEFLALPEDCFTLEGSTAVFSCMLSTRPAVSTVQWLWTGKIIQESRKHQPVFDARTGESSLTVQSVSLRDMGQYQVKAENQHGAMACSVCLGLAESPQFEDIMEDVEMYVGETGRLEVRLYGKPFPDITWLKGTEELPKEKRIIRTRSDEEVVLTINSAVLSDTGVYTCTAKNRAGEVSCKAQVTVSPDIVTIDSTVLSDTGVYTCTAKNRAGEVSYKAQVTVSPVPESTDAEDEETCWTKIHTIREQYRIHEELGKGAFGIIKRVTHRKTGKKFAAKYIRYKPHRKADLQREVTVMAKLEHAGIVRLAETFLDNKFIVMVME</sequence>
<dbReference type="InterPro" id="IPR011009">
    <property type="entry name" value="Kinase-like_dom_sf"/>
</dbReference>
<feature type="domain" description="Ig-like" evidence="10">
    <location>
        <begin position="2244"/>
        <end position="2335"/>
    </location>
</feature>
<feature type="region of interest" description="Disordered" evidence="8">
    <location>
        <begin position="1424"/>
        <end position="1476"/>
    </location>
</feature>
<feature type="domain" description="Ig-like" evidence="10">
    <location>
        <begin position="1776"/>
        <end position="1864"/>
    </location>
</feature>
<feature type="compositionally biased region" description="Low complexity" evidence="8">
    <location>
        <begin position="1501"/>
        <end position="1513"/>
    </location>
</feature>
<dbReference type="GO" id="GO:0004672">
    <property type="term" value="F:protein kinase activity"/>
    <property type="evidence" value="ECO:0007669"/>
    <property type="project" value="InterPro"/>
</dbReference>
<dbReference type="PROSITE" id="PS00107">
    <property type="entry name" value="PROTEIN_KINASE_ATP"/>
    <property type="match status" value="1"/>
</dbReference>
<dbReference type="SMART" id="SM00408">
    <property type="entry name" value="IGc2"/>
    <property type="match status" value="7"/>
</dbReference>
<feature type="domain" description="Ig-like" evidence="10">
    <location>
        <begin position="2493"/>
        <end position="2584"/>
    </location>
</feature>
<dbReference type="Pfam" id="PF00069">
    <property type="entry name" value="Pkinase"/>
    <property type="match status" value="2"/>
</dbReference>
<feature type="compositionally biased region" description="Polar residues" evidence="8">
    <location>
        <begin position="1752"/>
        <end position="1765"/>
    </location>
</feature>
<evidence type="ECO:0000256" key="3">
    <source>
        <dbReference type="ARBA" id="ARBA00022490"/>
    </source>
</evidence>
<feature type="compositionally biased region" description="Basic and acidic residues" evidence="8">
    <location>
        <begin position="1424"/>
        <end position="1436"/>
    </location>
</feature>
<dbReference type="InterPro" id="IPR017441">
    <property type="entry name" value="Protein_kinase_ATP_BS"/>
</dbReference>
<dbReference type="PROSITE" id="PS50853">
    <property type="entry name" value="FN3"/>
    <property type="match status" value="2"/>
</dbReference>
<dbReference type="PROSITE" id="PS50835">
    <property type="entry name" value="IG_LIKE"/>
    <property type="match status" value="7"/>
</dbReference>
<feature type="region of interest" description="Disordered" evidence="8">
    <location>
        <begin position="634"/>
        <end position="653"/>
    </location>
</feature>
<name>A0A8J9Z9L6_BRALA</name>
<dbReference type="FunFam" id="2.60.40.10:FF:000714">
    <property type="entry name" value="Titin novex-3"/>
    <property type="match status" value="1"/>
</dbReference>
<feature type="region of interest" description="Disordered" evidence="8">
    <location>
        <begin position="548"/>
        <end position="576"/>
    </location>
</feature>
<evidence type="ECO:0000256" key="2">
    <source>
        <dbReference type="ARBA" id="ARBA00006692"/>
    </source>
</evidence>
<feature type="compositionally biased region" description="Low complexity" evidence="8">
    <location>
        <begin position="565"/>
        <end position="576"/>
    </location>
</feature>
<dbReference type="GO" id="GO:0005737">
    <property type="term" value="C:cytoplasm"/>
    <property type="evidence" value="ECO:0007669"/>
    <property type="project" value="UniProtKB-SubCell"/>
</dbReference>
<dbReference type="SMART" id="SM00060">
    <property type="entry name" value="FN3"/>
    <property type="match status" value="2"/>
</dbReference>
<comment type="similarity">
    <text evidence="2">Belongs to the protein kinase superfamily. CAMK Ser/Thr protein kinase family.</text>
</comment>
<feature type="compositionally biased region" description="Polar residues" evidence="8">
    <location>
        <begin position="1039"/>
        <end position="1049"/>
    </location>
</feature>
<dbReference type="Gene3D" id="2.60.40.10">
    <property type="entry name" value="Immunoglobulins"/>
    <property type="match status" value="10"/>
</dbReference>
<feature type="region of interest" description="Disordered" evidence="8">
    <location>
        <begin position="2336"/>
        <end position="2376"/>
    </location>
</feature>
<feature type="compositionally biased region" description="Basic and acidic residues" evidence="8">
    <location>
        <begin position="915"/>
        <end position="940"/>
    </location>
</feature>
<feature type="region of interest" description="Disordered" evidence="8">
    <location>
        <begin position="1715"/>
        <end position="1768"/>
    </location>
</feature>
<evidence type="ECO:0000259" key="9">
    <source>
        <dbReference type="PROSITE" id="PS50011"/>
    </source>
</evidence>
<dbReference type="Pfam" id="PF07679">
    <property type="entry name" value="I-set"/>
    <property type="match status" value="7"/>
</dbReference>
<keyword evidence="7" id="KW-0547">Nucleotide-binding</keyword>
<dbReference type="SUPFAM" id="SSF56112">
    <property type="entry name" value="Protein kinase-like (PK-like)"/>
    <property type="match status" value="2"/>
</dbReference>
<feature type="compositionally biased region" description="Basic and acidic residues" evidence="8">
    <location>
        <begin position="1256"/>
        <end position="1286"/>
    </location>
</feature>
<feature type="compositionally biased region" description="Low complexity" evidence="8">
    <location>
        <begin position="984"/>
        <end position="1008"/>
    </location>
</feature>
<evidence type="ECO:0000256" key="8">
    <source>
        <dbReference type="SAM" id="MobiDB-lite"/>
    </source>
</evidence>
<feature type="region of interest" description="Disordered" evidence="8">
    <location>
        <begin position="454"/>
        <end position="497"/>
    </location>
</feature>
<accession>A0A8J9Z9L6</accession>
<feature type="domain" description="Ig-like" evidence="10">
    <location>
        <begin position="2589"/>
        <end position="2679"/>
    </location>
</feature>
<dbReference type="SUPFAM" id="SSF48726">
    <property type="entry name" value="Immunoglobulin"/>
    <property type="match status" value="8"/>
</dbReference>
<dbReference type="InterPro" id="IPR036116">
    <property type="entry name" value="FN3_sf"/>
</dbReference>
<dbReference type="InterPro" id="IPR013783">
    <property type="entry name" value="Ig-like_fold"/>
</dbReference>
<feature type="compositionally biased region" description="Polar residues" evidence="8">
    <location>
        <begin position="1730"/>
        <end position="1743"/>
    </location>
</feature>
<dbReference type="InterPro" id="IPR003598">
    <property type="entry name" value="Ig_sub2"/>
</dbReference>
<feature type="compositionally biased region" description="Low complexity" evidence="8">
    <location>
        <begin position="775"/>
        <end position="793"/>
    </location>
</feature>
<gene>
    <name evidence="12" type="primary">MYLK3</name>
    <name evidence="12" type="ORF">BLAG_LOCUS10828</name>
</gene>
<dbReference type="FunFam" id="2.60.40.10:FF:001948">
    <property type="entry name" value="Titin homolog"/>
    <property type="match status" value="1"/>
</dbReference>
<dbReference type="Gene3D" id="1.10.510.10">
    <property type="entry name" value="Transferase(Phosphotransferase) domain 1"/>
    <property type="match status" value="1"/>
</dbReference>
<keyword evidence="13" id="KW-1185">Reference proteome</keyword>
<feature type="compositionally biased region" description="Basic and acidic residues" evidence="8">
    <location>
        <begin position="746"/>
        <end position="763"/>
    </location>
</feature>
<feature type="domain" description="Fibronectin type-III" evidence="11">
    <location>
        <begin position="2369"/>
        <end position="2464"/>
    </location>
</feature>
<feature type="region of interest" description="Disordered" evidence="8">
    <location>
        <begin position="511"/>
        <end position="532"/>
    </location>
</feature>
<evidence type="ECO:0000313" key="12">
    <source>
        <dbReference type="EMBL" id="CAH1249871.1"/>
    </source>
</evidence>
<feature type="region of interest" description="Disordered" evidence="8">
    <location>
        <begin position="1363"/>
        <end position="1399"/>
    </location>
</feature>
<dbReference type="PANTHER" id="PTHR47633">
    <property type="entry name" value="IMMUNOGLOBULIN"/>
    <property type="match status" value="1"/>
</dbReference>
<feature type="domain" description="Protein kinase" evidence="9">
    <location>
        <begin position="2741"/>
        <end position="2815"/>
    </location>
</feature>
<feature type="domain" description="Protein kinase" evidence="9">
    <location>
        <begin position="140"/>
        <end position="395"/>
    </location>
</feature>
<dbReference type="SMART" id="SM00409">
    <property type="entry name" value="IG"/>
    <property type="match status" value="7"/>
</dbReference>
<dbReference type="PANTHER" id="PTHR47633:SF3">
    <property type="entry name" value="STRIATED MUSCLE PREFERENTIALLY EXPRESSED PROTEIN KINASE"/>
    <property type="match status" value="1"/>
</dbReference>
<evidence type="ECO:0000313" key="13">
    <source>
        <dbReference type="Proteomes" id="UP000838412"/>
    </source>
</evidence>
<evidence type="ECO:0000256" key="6">
    <source>
        <dbReference type="ARBA" id="ARBA00023319"/>
    </source>
</evidence>
<feature type="compositionally biased region" description="Low complexity" evidence="8">
    <location>
        <begin position="1023"/>
        <end position="1038"/>
    </location>
</feature>
<dbReference type="SUPFAM" id="SSF49265">
    <property type="entry name" value="Fibronectin type III"/>
    <property type="match status" value="2"/>
</dbReference>
<protein>
    <submittedName>
        <fullName evidence="12">MYLK3 protein</fullName>
    </submittedName>
</protein>
<dbReference type="Gene3D" id="3.30.200.20">
    <property type="entry name" value="Phosphorylase Kinase, domain 1"/>
    <property type="match status" value="2"/>
</dbReference>
<comment type="subcellular location">
    <subcellularLocation>
        <location evidence="1">Cytoplasm</location>
    </subcellularLocation>
</comment>
<evidence type="ECO:0000259" key="11">
    <source>
        <dbReference type="PROSITE" id="PS50853"/>
    </source>
</evidence>
<feature type="compositionally biased region" description="Basic and acidic residues" evidence="8">
    <location>
        <begin position="1638"/>
        <end position="1651"/>
    </location>
</feature>
<dbReference type="InterPro" id="IPR007110">
    <property type="entry name" value="Ig-like_dom"/>
</dbReference>
<feature type="compositionally biased region" description="Basic and acidic residues" evidence="8">
    <location>
        <begin position="461"/>
        <end position="470"/>
    </location>
</feature>
<dbReference type="FunFam" id="2.60.40.10:FF:000425">
    <property type="entry name" value="Myosin light chain kinase"/>
    <property type="match status" value="3"/>
</dbReference>
<feature type="compositionally biased region" description="Low complexity" evidence="8">
    <location>
        <begin position="1607"/>
        <end position="1621"/>
    </location>
</feature>
<dbReference type="PROSITE" id="PS50011">
    <property type="entry name" value="PROTEIN_KINASE_DOM"/>
    <property type="match status" value="2"/>
</dbReference>
<feature type="compositionally biased region" description="Basic and acidic residues" evidence="8">
    <location>
        <begin position="1072"/>
        <end position="1091"/>
    </location>
</feature>
<feature type="compositionally biased region" description="Pro residues" evidence="8">
    <location>
        <begin position="885"/>
        <end position="900"/>
    </location>
</feature>
<feature type="domain" description="Ig-like" evidence="10">
    <location>
        <begin position="1904"/>
        <end position="1993"/>
    </location>
</feature>
<feature type="compositionally biased region" description="Pro residues" evidence="8">
    <location>
        <begin position="1596"/>
        <end position="1606"/>
    </location>
</feature>
<dbReference type="InterPro" id="IPR000719">
    <property type="entry name" value="Prot_kinase_dom"/>
</dbReference>
<evidence type="ECO:0000256" key="1">
    <source>
        <dbReference type="ARBA" id="ARBA00004496"/>
    </source>
</evidence>
<keyword evidence="6" id="KW-0393">Immunoglobulin domain</keyword>
<feature type="binding site" evidence="7">
    <location>
        <position position="2770"/>
    </location>
    <ligand>
        <name>ATP</name>
        <dbReference type="ChEBI" id="CHEBI:30616"/>
    </ligand>
</feature>
<keyword evidence="7" id="KW-0067">ATP-binding</keyword>
<dbReference type="Proteomes" id="UP000838412">
    <property type="component" value="Chromosome 17"/>
</dbReference>
<proteinExistence type="inferred from homology"/>
<keyword evidence="5" id="KW-1015">Disulfide bond</keyword>
<keyword evidence="3" id="KW-0963">Cytoplasm</keyword>
<dbReference type="InterPro" id="IPR013098">
    <property type="entry name" value="Ig_I-set"/>
</dbReference>
<feature type="compositionally biased region" description="Basic and acidic residues" evidence="8">
    <location>
        <begin position="1460"/>
        <end position="1470"/>
    </location>
</feature>
<evidence type="ECO:0000256" key="7">
    <source>
        <dbReference type="PROSITE-ProRule" id="PRU10141"/>
    </source>
</evidence>
<feature type="compositionally biased region" description="Polar residues" evidence="8">
    <location>
        <begin position="474"/>
        <end position="483"/>
    </location>
</feature>
<feature type="compositionally biased region" description="Basic and acidic residues" evidence="8">
    <location>
        <begin position="1121"/>
        <end position="1133"/>
    </location>
</feature>
<dbReference type="InterPro" id="IPR003961">
    <property type="entry name" value="FN3_dom"/>
</dbReference>
<keyword evidence="4" id="KW-0677">Repeat</keyword>
<feature type="compositionally biased region" description="Basic and acidic residues" evidence="8">
    <location>
        <begin position="1443"/>
        <end position="1453"/>
    </location>
</feature>
<feature type="region of interest" description="Disordered" evidence="8">
    <location>
        <begin position="1501"/>
        <end position="1663"/>
    </location>
</feature>
<feature type="region of interest" description="Disordered" evidence="8">
    <location>
        <begin position="699"/>
        <end position="1150"/>
    </location>
</feature>
<dbReference type="CDD" id="cd00063">
    <property type="entry name" value="FN3"/>
    <property type="match status" value="2"/>
</dbReference>
<dbReference type="Pfam" id="PF00041">
    <property type="entry name" value="fn3"/>
    <property type="match status" value="2"/>
</dbReference>